<dbReference type="GO" id="GO:0003677">
    <property type="term" value="F:DNA binding"/>
    <property type="evidence" value="ECO:0007669"/>
    <property type="project" value="InterPro"/>
</dbReference>
<dbReference type="EMBL" id="JADMLG010000004">
    <property type="protein sequence ID" value="MBH0777069.1"/>
    <property type="molecule type" value="Genomic_DNA"/>
</dbReference>
<keyword evidence="3" id="KW-0269">Exonuclease</keyword>
<dbReference type="SMART" id="SM00479">
    <property type="entry name" value="EXOIII"/>
    <property type="match status" value="1"/>
</dbReference>
<dbReference type="CDD" id="cd06974">
    <property type="entry name" value="TerD_like"/>
    <property type="match status" value="1"/>
</dbReference>
<feature type="region of interest" description="Disordered" evidence="4">
    <location>
        <begin position="326"/>
        <end position="355"/>
    </location>
</feature>
<evidence type="ECO:0000313" key="7">
    <source>
        <dbReference type="EMBL" id="MBH0777069.1"/>
    </source>
</evidence>
<dbReference type="PANTHER" id="PTHR30231">
    <property type="entry name" value="DNA POLYMERASE III SUBUNIT EPSILON"/>
    <property type="match status" value="1"/>
</dbReference>
<reference evidence="7" key="1">
    <citation type="submission" date="2020-11" db="EMBL/GenBank/DDBJ databases">
        <title>Nocardia NEAU-351.nov., a novel actinomycete isolated from the cow dung.</title>
        <authorList>
            <person name="Zhang X."/>
        </authorList>
    </citation>
    <scope>NUCLEOTIDE SEQUENCE</scope>
    <source>
        <strain evidence="7">NEAU-351</strain>
    </source>
</reference>
<sequence>MLVRRICTLLRRNEFGCVYDSFLVLGNTSVDATNTDADAASFTVVDVETTGLRATEHRVLSVAALTLDAAGRVVGEFHTLLDPGCDPGPVHIHGLTREVLRGAPVFDQVRDQLSELLADRIMVAHNAEFDYGFLAREFDLSGGALPVRRRLCTLALARRVSPPTPDCKLGTLATYYGVPQARAHDALDDARVLVGVLGGLTADAARLGITLPTLRCAPDERPRNRWPVERRGPKSPCRYDYPGRYEPGGRLTQGMKVAFTGETVAEREDLVARAESAGLDVTGAVSGLTSVLVCNQPDSASTKWQRARDHGTPVVTETTFLTLLADIQPGRPKTDQRRRAARPSRTRSTGPAEGPLVGRRVLVLGGSHPDAASARARIAELGGAVAVNMSASVTDVLALDGADSDRRLAIAVELGLPVHGMELLGSVADVAQVVDVVPVVDVAPPVGLTPVVDLAPVVSESAAASVLVRGQVIDLPVAEHGGVWTVRASWRQDCVRTADVIAFLLDGDEKVTGDADFVFYNQPETAGAGLSVEGPSEQSVALSLDRLPEHCRRVVIAAALDGDDTTFGEVGAIEIEIAPGGACAPVIRATLDAATDERTLLLTEIYLRGDAWRVRAVGQGYPTGLAELARGYGVDVAG</sequence>
<dbReference type="InterPro" id="IPR013520">
    <property type="entry name" value="Ribonucl_H"/>
</dbReference>
<dbReference type="InterPro" id="IPR036420">
    <property type="entry name" value="BRCT_dom_sf"/>
</dbReference>
<dbReference type="Pfam" id="PF00929">
    <property type="entry name" value="RNase_T"/>
    <property type="match status" value="1"/>
</dbReference>
<evidence type="ECO:0000256" key="3">
    <source>
        <dbReference type="ARBA" id="ARBA00022839"/>
    </source>
</evidence>
<dbReference type="Proteomes" id="UP000655751">
    <property type="component" value="Unassembled WGS sequence"/>
</dbReference>
<evidence type="ECO:0000313" key="8">
    <source>
        <dbReference type="Proteomes" id="UP000655751"/>
    </source>
</evidence>
<dbReference type="GO" id="GO:0003887">
    <property type="term" value="F:DNA-directed DNA polymerase activity"/>
    <property type="evidence" value="ECO:0007669"/>
    <property type="project" value="InterPro"/>
</dbReference>
<dbReference type="InterPro" id="IPR036397">
    <property type="entry name" value="RNaseH_sf"/>
</dbReference>
<dbReference type="SUPFAM" id="SSF52113">
    <property type="entry name" value="BRCT domain"/>
    <property type="match status" value="1"/>
</dbReference>
<dbReference type="InterPro" id="IPR001357">
    <property type="entry name" value="BRCT_dom"/>
</dbReference>
<proteinExistence type="predicted"/>
<dbReference type="GO" id="GO:0008408">
    <property type="term" value="F:3'-5' exonuclease activity"/>
    <property type="evidence" value="ECO:0007669"/>
    <property type="project" value="TreeGrafter"/>
</dbReference>
<dbReference type="CDD" id="cd06127">
    <property type="entry name" value="DEDDh"/>
    <property type="match status" value="1"/>
</dbReference>
<keyword evidence="2" id="KW-0378">Hydrolase</keyword>
<accession>A0A931I9A1</accession>
<dbReference type="GO" id="GO:0006260">
    <property type="term" value="P:DNA replication"/>
    <property type="evidence" value="ECO:0007669"/>
    <property type="project" value="InterPro"/>
</dbReference>
<dbReference type="Gene3D" id="2.60.60.30">
    <property type="entry name" value="sav2460 like domains"/>
    <property type="match status" value="1"/>
</dbReference>
<dbReference type="InterPro" id="IPR003325">
    <property type="entry name" value="TerD"/>
</dbReference>
<name>A0A931I9A1_9NOCA</name>
<evidence type="ECO:0000259" key="6">
    <source>
        <dbReference type="SMART" id="SM00479"/>
    </source>
</evidence>
<dbReference type="PANTHER" id="PTHR30231:SF4">
    <property type="entry name" value="PROTEIN NEN2"/>
    <property type="match status" value="1"/>
</dbReference>
<dbReference type="SUPFAM" id="SSF53098">
    <property type="entry name" value="Ribonuclease H-like"/>
    <property type="match status" value="1"/>
</dbReference>
<evidence type="ECO:0000256" key="1">
    <source>
        <dbReference type="ARBA" id="ARBA00022722"/>
    </source>
</evidence>
<dbReference type="Pfam" id="PF02342">
    <property type="entry name" value="TerD"/>
    <property type="match status" value="1"/>
</dbReference>
<evidence type="ECO:0000259" key="5">
    <source>
        <dbReference type="SMART" id="SM00292"/>
    </source>
</evidence>
<comment type="caution">
    <text evidence="7">The sequence shown here is derived from an EMBL/GenBank/DDBJ whole genome shotgun (WGS) entry which is preliminary data.</text>
</comment>
<dbReference type="AlphaFoldDB" id="A0A931I9A1"/>
<evidence type="ECO:0000256" key="4">
    <source>
        <dbReference type="SAM" id="MobiDB-lite"/>
    </source>
</evidence>
<feature type="domain" description="BRCT" evidence="5">
    <location>
        <begin position="249"/>
        <end position="327"/>
    </location>
</feature>
<dbReference type="InterPro" id="IPR012337">
    <property type="entry name" value="RNaseH-like_sf"/>
</dbReference>
<evidence type="ECO:0000256" key="2">
    <source>
        <dbReference type="ARBA" id="ARBA00022801"/>
    </source>
</evidence>
<protein>
    <submittedName>
        <fullName evidence="7">TerD family protein</fullName>
    </submittedName>
</protein>
<dbReference type="GO" id="GO:0005829">
    <property type="term" value="C:cytosol"/>
    <property type="evidence" value="ECO:0007669"/>
    <property type="project" value="TreeGrafter"/>
</dbReference>
<gene>
    <name evidence="7" type="ORF">IT779_12320</name>
</gene>
<dbReference type="NCBIfam" id="TIGR00573">
    <property type="entry name" value="dnaq"/>
    <property type="match status" value="1"/>
</dbReference>
<feature type="domain" description="BRCT" evidence="5">
    <location>
        <begin position="353"/>
        <end position="431"/>
    </location>
</feature>
<dbReference type="SMART" id="SM00292">
    <property type="entry name" value="BRCT"/>
    <property type="match status" value="2"/>
</dbReference>
<dbReference type="Pfam" id="PF00533">
    <property type="entry name" value="BRCT"/>
    <property type="match status" value="1"/>
</dbReference>
<organism evidence="7 8">
    <name type="scientific">Nocardia bovistercoris</name>
    <dbReference type="NCBI Taxonomy" id="2785916"/>
    <lineage>
        <taxon>Bacteria</taxon>
        <taxon>Bacillati</taxon>
        <taxon>Actinomycetota</taxon>
        <taxon>Actinomycetes</taxon>
        <taxon>Mycobacteriales</taxon>
        <taxon>Nocardiaceae</taxon>
        <taxon>Nocardia</taxon>
    </lineage>
</organism>
<keyword evidence="1" id="KW-0540">Nuclease</keyword>
<dbReference type="InterPro" id="IPR006054">
    <property type="entry name" value="DnaQ"/>
</dbReference>
<dbReference type="FunFam" id="3.30.420.10:FF:000045">
    <property type="entry name" value="3'-5' exonuclease DinG"/>
    <property type="match status" value="1"/>
</dbReference>
<dbReference type="Gene3D" id="3.40.50.10190">
    <property type="entry name" value="BRCT domain"/>
    <property type="match status" value="1"/>
</dbReference>
<keyword evidence="8" id="KW-1185">Reference proteome</keyword>
<dbReference type="Gene3D" id="3.30.420.10">
    <property type="entry name" value="Ribonuclease H-like superfamily/Ribonuclease H"/>
    <property type="match status" value="1"/>
</dbReference>
<feature type="domain" description="Exonuclease" evidence="6">
    <location>
        <begin position="41"/>
        <end position="206"/>
    </location>
</feature>